<feature type="transmembrane region" description="Helical" evidence="9">
    <location>
        <begin position="264"/>
        <end position="282"/>
    </location>
</feature>
<evidence type="ECO:0000256" key="9">
    <source>
        <dbReference type="RuleBase" id="RU363032"/>
    </source>
</evidence>
<comment type="similarity">
    <text evidence="2">Belongs to the binding-protein-dependent transport system permease family. MalFG subfamily.</text>
</comment>
<keyword evidence="4" id="KW-1003">Cell membrane</keyword>
<dbReference type="Gene3D" id="1.10.3720.10">
    <property type="entry name" value="MetI-like"/>
    <property type="match status" value="1"/>
</dbReference>
<feature type="transmembrane region" description="Helical" evidence="9">
    <location>
        <begin position="92"/>
        <end position="113"/>
    </location>
</feature>
<dbReference type="Proteomes" id="UP000321306">
    <property type="component" value="Unassembled WGS sequence"/>
</dbReference>
<feature type="transmembrane region" description="Helical" evidence="9">
    <location>
        <begin position="202"/>
        <end position="225"/>
    </location>
</feature>
<evidence type="ECO:0000256" key="1">
    <source>
        <dbReference type="ARBA" id="ARBA00004651"/>
    </source>
</evidence>
<feature type="transmembrane region" description="Helical" evidence="9">
    <location>
        <begin position="162"/>
        <end position="181"/>
    </location>
</feature>
<gene>
    <name evidence="11" type="ORF">DC3_22160</name>
</gene>
<sequence>MLKTPATPSIPQVKSRSNLMQSKAFRSLIYWLILSPIVILTLFPYAVMITTALKPPTEVYSNPPTWFGSHLEWGNFAKVWAQGFGQNMLNSIWVTLAATFLALLVSFPAAYSLSRFNHSRRFTGFFRQFLLVTQMVSPIIITVGIFKVIASLKLIDSFTPLILIYATFNIAFCTWMLQSYFNTIPGELEEAAWIDGCSRFQSFTTIFLPLALPATAIAALFSFIYCWNEFVLAFLVLRTPEHATITMRVFSLVGGRYTVEWEQVMAAAVLATIPMVLMFVFLQRQIIRGLAMGSIK</sequence>
<evidence type="ECO:0000256" key="5">
    <source>
        <dbReference type="ARBA" id="ARBA00022597"/>
    </source>
</evidence>
<evidence type="ECO:0000256" key="6">
    <source>
        <dbReference type="ARBA" id="ARBA00022692"/>
    </source>
</evidence>
<name>A0A511N2E4_DEIC1</name>
<evidence type="ECO:0000256" key="4">
    <source>
        <dbReference type="ARBA" id="ARBA00022475"/>
    </source>
</evidence>
<evidence type="ECO:0000259" key="10">
    <source>
        <dbReference type="PROSITE" id="PS50928"/>
    </source>
</evidence>
<comment type="caution">
    <text evidence="11">The sequence shown here is derived from an EMBL/GenBank/DDBJ whole genome shotgun (WGS) entry which is preliminary data.</text>
</comment>
<feature type="transmembrane region" description="Helical" evidence="9">
    <location>
        <begin position="28"/>
        <end position="53"/>
    </location>
</feature>
<dbReference type="InterPro" id="IPR000515">
    <property type="entry name" value="MetI-like"/>
</dbReference>
<dbReference type="InterPro" id="IPR035906">
    <property type="entry name" value="MetI-like_sf"/>
</dbReference>
<organism evidence="11 12">
    <name type="scientific">Deinococcus cellulosilyticus (strain DSM 18568 / NBRC 106333 / KACC 11606 / 5516J-15)</name>
    <dbReference type="NCBI Taxonomy" id="1223518"/>
    <lineage>
        <taxon>Bacteria</taxon>
        <taxon>Thermotogati</taxon>
        <taxon>Deinococcota</taxon>
        <taxon>Deinococci</taxon>
        <taxon>Deinococcales</taxon>
        <taxon>Deinococcaceae</taxon>
        <taxon>Deinococcus</taxon>
    </lineage>
</organism>
<dbReference type="PANTHER" id="PTHR32243:SF50">
    <property type="entry name" value="MALTOSE_MALTODEXTRIN TRANSPORT SYSTEM PERMEASE PROTEIN MALG"/>
    <property type="match status" value="1"/>
</dbReference>
<evidence type="ECO:0000256" key="2">
    <source>
        <dbReference type="ARBA" id="ARBA00009047"/>
    </source>
</evidence>
<evidence type="ECO:0000256" key="7">
    <source>
        <dbReference type="ARBA" id="ARBA00022989"/>
    </source>
</evidence>
<evidence type="ECO:0000313" key="11">
    <source>
        <dbReference type="EMBL" id="GEM46581.1"/>
    </source>
</evidence>
<dbReference type="PANTHER" id="PTHR32243">
    <property type="entry name" value="MALTOSE TRANSPORT SYSTEM PERMEASE-RELATED"/>
    <property type="match status" value="1"/>
</dbReference>
<dbReference type="GO" id="GO:0005886">
    <property type="term" value="C:plasma membrane"/>
    <property type="evidence" value="ECO:0007669"/>
    <property type="project" value="UniProtKB-SubCell"/>
</dbReference>
<accession>A0A511N2E4</accession>
<dbReference type="AlphaFoldDB" id="A0A511N2E4"/>
<dbReference type="PROSITE" id="PS50928">
    <property type="entry name" value="ABC_TM1"/>
    <property type="match status" value="1"/>
</dbReference>
<reference evidence="11 12" key="1">
    <citation type="submission" date="2019-07" db="EMBL/GenBank/DDBJ databases">
        <title>Whole genome shotgun sequence of Deinococcus cellulosilyticus NBRC 106333.</title>
        <authorList>
            <person name="Hosoyama A."/>
            <person name="Uohara A."/>
            <person name="Ohji S."/>
            <person name="Ichikawa N."/>
        </authorList>
    </citation>
    <scope>NUCLEOTIDE SEQUENCE [LARGE SCALE GENOMIC DNA]</scope>
    <source>
        <strain evidence="11 12">NBRC 106333</strain>
    </source>
</reference>
<dbReference type="GO" id="GO:0055085">
    <property type="term" value="P:transmembrane transport"/>
    <property type="evidence" value="ECO:0007669"/>
    <property type="project" value="InterPro"/>
</dbReference>
<keyword evidence="7 9" id="KW-1133">Transmembrane helix</keyword>
<evidence type="ECO:0000313" key="12">
    <source>
        <dbReference type="Proteomes" id="UP000321306"/>
    </source>
</evidence>
<feature type="domain" description="ABC transmembrane type-1" evidence="10">
    <location>
        <begin position="88"/>
        <end position="282"/>
    </location>
</feature>
<dbReference type="CDD" id="cd06261">
    <property type="entry name" value="TM_PBP2"/>
    <property type="match status" value="1"/>
</dbReference>
<dbReference type="SUPFAM" id="SSF161098">
    <property type="entry name" value="MetI-like"/>
    <property type="match status" value="1"/>
</dbReference>
<proteinExistence type="inferred from homology"/>
<comment type="subcellular location">
    <subcellularLocation>
        <location evidence="1 9">Cell membrane</location>
        <topology evidence="1 9">Multi-pass membrane protein</topology>
    </subcellularLocation>
</comment>
<keyword evidence="12" id="KW-1185">Reference proteome</keyword>
<feature type="transmembrane region" description="Helical" evidence="9">
    <location>
        <begin position="125"/>
        <end position="150"/>
    </location>
</feature>
<keyword evidence="5" id="KW-0762">Sugar transport</keyword>
<protein>
    <submittedName>
        <fullName evidence="11">Membrane protein</fullName>
    </submittedName>
</protein>
<evidence type="ECO:0000256" key="8">
    <source>
        <dbReference type="ARBA" id="ARBA00023136"/>
    </source>
</evidence>
<evidence type="ECO:0000256" key="3">
    <source>
        <dbReference type="ARBA" id="ARBA00022448"/>
    </source>
</evidence>
<dbReference type="InterPro" id="IPR050901">
    <property type="entry name" value="BP-dep_ABC_trans_perm"/>
</dbReference>
<dbReference type="EMBL" id="BJXB01000008">
    <property type="protein sequence ID" value="GEM46581.1"/>
    <property type="molecule type" value="Genomic_DNA"/>
</dbReference>
<keyword evidence="8 9" id="KW-0472">Membrane</keyword>
<keyword evidence="3 9" id="KW-0813">Transport</keyword>
<keyword evidence="6 9" id="KW-0812">Transmembrane</keyword>
<dbReference type="Pfam" id="PF00528">
    <property type="entry name" value="BPD_transp_1"/>
    <property type="match status" value="1"/>
</dbReference>